<protein>
    <recommendedName>
        <fullName evidence="2">Sulfatase-modifying factor enzyme-like domain-containing protein</fullName>
    </recommendedName>
</protein>
<evidence type="ECO:0000256" key="1">
    <source>
        <dbReference type="SAM" id="MobiDB-lite"/>
    </source>
</evidence>
<dbReference type="SUPFAM" id="SSF56436">
    <property type="entry name" value="C-type lectin-like"/>
    <property type="match status" value="1"/>
</dbReference>
<accession>A0A101UPF8</accession>
<dbReference type="AlphaFoldDB" id="A0A101UPF8"/>
<dbReference type="Gene3D" id="3.90.1580.10">
    <property type="entry name" value="paralog of FGE (formylglycine-generating enzyme)"/>
    <property type="match status" value="1"/>
</dbReference>
<evidence type="ECO:0000259" key="2">
    <source>
        <dbReference type="Pfam" id="PF03781"/>
    </source>
</evidence>
<comment type="caution">
    <text evidence="3">The sequence shown here is derived from an EMBL/GenBank/DDBJ whole genome shotgun (WGS) entry which is preliminary data.</text>
</comment>
<evidence type="ECO:0000313" key="3">
    <source>
        <dbReference type="EMBL" id="KUO14429.1"/>
    </source>
</evidence>
<sequence>MSCTRSSASVGLRGQRHRHPQQHLYLRQRKLRDEVVGAALTALPHKHQQYKVLRGGSFATDLVACRATFRNWDYPVRRQATACFRTARDADTPTRLRAA</sequence>
<proteinExistence type="predicted"/>
<organism evidence="3 4">
    <name type="scientific">Streptomyces dysideae</name>
    <dbReference type="NCBI Taxonomy" id="909626"/>
    <lineage>
        <taxon>Bacteria</taxon>
        <taxon>Bacillati</taxon>
        <taxon>Actinomycetota</taxon>
        <taxon>Actinomycetes</taxon>
        <taxon>Kitasatosporales</taxon>
        <taxon>Streptomycetaceae</taxon>
        <taxon>Streptomyces</taxon>
    </lineage>
</organism>
<feature type="region of interest" description="Disordered" evidence="1">
    <location>
        <begin position="1"/>
        <end position="21"/>
    </location>
</feature>
<dbReference type="Pfam" id="PF03781">
    <property type="entry name" value="FGE-sulfatase"/>
    <property type="match status" value="1"/>
</dbReference>
<dbReference type="EMBL" id="LMXB01000150">
    <property type="protein sequence ID" value="KUO14429.1"/>
    <property type="molecule type" value="Genomic_DNA"/>
</dbReference>
<feature type="domain" description="Sulfatase-modifying factor enzyme-like" evidence="2">
    <location>
        <begin position="44"/>
        <end position="88"/>
    </location>
</feature>
<keyword evidence="4" id="KW-1185">Reference proteome</keyword>
<name>A0A101UPF8_9ACTN</name>
<reference evidence="3 4" key="1">
    <citation type="submission" date="2015-10" db="EMBL/GenBank/DDBJ databases">
        <title>Draft genome sequence of Streptomyces sp. RV15, isolated from a marine sponge.</title>
        <authorList>
            <person name="Ruckert C."/>
            <person name="Abdelmohsen U.R."/>
            <person name="Winkler A."/>
            <person name="Hentschel U."/>
            <person name="Kalinowski J."/>
            <person name="Kampfer P."/>
            <person name="Glaeser S."/>
        </authorList>
    </citation>
    <scope>NUCLEOTIDE SEQUENCE [LARGE SCALE GENOMIC DNA]</scope>
    <source>
        <strain evidence="3 4">RV15</strain>
    </source>
</reference>
<evidence type="ECO:0000313" key="4">
    <source>
        <dbReference type="Proteomes" id="UP000053260"/>
    </source>
</evidence>
<dbReference type="InterPro" id="IPR005532">
    <property type="entry name" value="SUMF_dom"/>
</dbReference>
<dbReference type="STRING" id="909626.AQJ91_46895"/>
<dbReference type="InterPro" id="IPR042095">
    <property type="entry name" value="SUMF_sf"/>
</dbReference>
<dbReference type="Proteomes" id="UP000053260">
    <property type="component" value="Unassembled WGS sequence"/>
</dbReference>
<dbReference type="InterPro" id="IPR016187">
    <property type="entry name" value="CTDL_fold"/>
</dbReference>
<gene>
    <name evidence="3" type="ORF">AQJ91_46895</name>
</gene>